<dbReference type="Pfam" id="PF20196">
    <property type="entry name" value="DUF6559"/>
    <property type="match status" value="1"/>
</dbReference>
<reference evidence="1" key="2">
    <citation type="journal article" date="2018" name="Genome Biol.">
        <title>SKESA: strategic k-mer extension for scrupulous assemblies.</title>
        <authorList>
            <person name="Souvorov A."/>
            <person name="Agarwala R."/>
            <person name="Lipman D.J."/>
        </authorList>
    </citation>
    <scope>NUCLEOTIDE SEQUENCE</scope>
    <source>
        <strain evidence="1">1930</strain>
    </source>
</reference>
<protein>
    <submittedName>
        <fullName evidence="2">Uncharacterized protein</fullName>
    </submittedName>
</protein>
<dbReference type="Proteomes" id="UP000464718">
    <property type="component" value="Chromosome ii"/>
</dbReference>
<evidence type="ECO:0000313" key="1">
    <source>
        <dbReference type="EMBL" id="HAS6676946.1"/>
    </source>
</evidence>
<name>A0A226ZTJ0_VIBPH</name>
<dbReference type="Proteomes" id="UP000214596">
    <property type="component" value="Unassembled WGS sequence"/>
</dbReference>
<dbReference type="EMBL" id="CP034299">
    <property type="protein sequence ID" value="QHH11380.1"/>
    <property type="molecule type" value="Genomic_DNA"/>
</dbReference>
<accession>A0A226ZTJ0</accession>
<dbReference type="AlphaFoldDB" id="A0A226ZTJ0"/>
<evidence type="ECO:0000313" key="4">
    <source>
        <dbReference type="Proteomes" id="UP000214596"/>
    </source>
</evidence>
<organism evidence="2 4">
    <name type="scientific">Vibrio parahaemolyticus</name>
    <dbReference type="NCBI Taxonomy" id="670"/>
    <lineage>
        <taxon>Bacteria</taxon>
        <taxon>Pseudomonadati</taxon>
        <taxon>Pseudomonadota</taxon>
        <taxon>Gammaproteobacteria</taxon>
        <taxon>Vibrionales</taxon>
        <taxon>Vibrionaceae</taxon>
        <taxon>Vibrio</taxon>
    </lineage>
</organism>
<dbReference type="EMBL" id="NIXT01000402">
    <property type="protein sequence ID" value="OXE33135.1"/>
    <property type="molecule type" value="Genomic_DNA"/>
</dbReference>
<evidence type="ECO:0000313" key="5">
    <source>
        <dbReference type="Proteomes" id="UP000464718"/>
    </source>
</evidence>
<dbReference type="EMBL" id="DACQKT010000003">
    <property type="protein sequence ID" value="HAS6676946.1"/>
    <property type="molecule type" value="Genomic_DNA"/>
</dbReference>
<dbReference type="OrthoDB" id="5828995at2"/>
<reference evidence="2 4" key="1">
    <citation type="journal article" date="2017" name="Appl. Environ. Microbiol.">
        <title>Parallel evolution of two clades of a major Atlantic endemic Vibrio parahaemolyticus pathogen lineage by independent acquisition of related pathogenicity islands.</title>
        <authorList>
            <person name="Xu F."/>
            <person name="Gonzalez-Escalona N."/>
            <person name="Drees K.P."/>
            <person name="Sebra R.P."/>
            <person name="Cooper V.S."/>
            <person name="Jones S.H."/>
            <person name="Whistler C.A."/>
        </authorList>
    </citation>
    <scope>NUCLEOTIDE SEQUENCE [LARGE SCALE GENOMIC DNA]</scope>
    <source>
        <strain evidence="2 4">MAVP-3</strain>
    </source>
</reference>
<proteinExistence type="predicted"/>
<gene>
    <name evidence="2" type="ORF">CA163_09110</name>
    <name evidence="3" type="ORF">EHC69_18910</name>
    <name evidence="1" type="ORF">I7278_09010</name>
</gene>
<reference evidence="1" key="4">
    <citation type="submission" date="2019-12" db="EMBL/GenBank/DDBJ databases">
        <authorList>
            <consortium name="NCBI Pathogen Detection Project"/>
        </authorList>
    </citation>
    <scope>NUCLEOTIDE SEQUENCE</scope>
    <source>
        <strain evidence="1">1930</strain>
    </source>
</reference>
<evidence type="ECO:0000313" key="3">
    <source>
        <dbReference type="EMBL" id="QHH11380.1"/>
    </source>
</evidence>
<dbReference type="InterPro" id="IPR046689">
    <property type="entry name" value="DUF6559"/>
</dbReference>
<dbReference type="Proteomes" id="UP000856022">
    <property type="component" value="Unassembled WGS sequence"/>
</dbReference>
<sequence length="137" mass="15823">MWYTKLIINYRNINKDFNMLRFIQRRRIKKVIKLMSTRLIVGYGSREYFSVGQVKTSTSELSACQQKIALALYANPQDLDLENQPELQAIRSDVAHDFFAGVDYTAQDVLHLFGAGGWKGGRMEDGMSHHFGMHSRY</sequence>
<evidence type="ECO:0000313" key="2">
    <source>
        <dbReference type="EMBL" id="OXE33135.1"/>
    </source>
</evidence>
<dbReference type="OMA" id="FGMHSRY"/>
<reference evidence="3 5" key="3">
    <citation type="submission" date="2018-12" db="EMBL/GenBank/DDBJ databases">
        <title>Genomic insights into the evolutionary origins and pathogenicity of five Vibrio parahaemolyticus strains isolated from the shrimp with acute hepatopancreatic necrosis disease (AHPND).</title>
        <authorList>
            <person name="Yang Q."/>
            <person name="Dong X."/>
            <person name="Xie G."/>
            <person name="Fu S."/>
            <person name="Zou P."/>
            <person name="Sun J."/>
            <person name="Wang Y."/>
            <person name="Huang J."/>
        </authorList>
    </citation>
    <scope>NUCLEOTIDE SEQUENCE [LARGE SCALE GENOMIC DNA]</scope>
    <source>
        <strain evidence="3 5">20160303005-1</strain>
    </source>
</reference>